<dbReference type="InterPro" id="IPR036322">
    <property type="entry name" value="WD40_repeat_dom_sf"/>
</dbReference>
<dbReference type="PANTHER" id="PTHR43991">
    <property type="entry name" value="WD REPEAT PROTEIN (AFU_ORTHOLOGUE AFUA_8G05640)-RELATED"/>
    <property type="match status" value="1"/>
</dbReference>
<protein>
    <recommendedName>
        <fullName evidence="4">DUF2415 domain-containing protein</fullName>
    </recommendedName>
</protein>
<dbReference type="EMBL" id="JAACJK010000001">
    <property type="protein sequence ID" value="KAF5342596.1"/>
    <property type="molecule type" value="Genomic_DNA"/>
</dbReference>
<dbReference type="PANTHER" id="PTHR43991:SF9">
    <property type="entry name" value="DUF2415 DOMAIN-CONTAINING PROTEIN"/>
    <property type="match status" value="1"/>
</dbReference>
<organism evidence="2 3">
    <name type="scientific">Ephemerocybe angulata</name>
    <dbReference type="NCBI Taxonomy" id="980116"/>
    <lineage>
        <taxon>Eukaryota</taxon>
        <taxon>Fungi</taxon>
        <taxon>Dikarya</taxon>
        <taxon>Basidiomycota</taxon>
        <taxon>Agaricomycotina</taxon>
        <taxon>Agaricomycetes</taxon>
        <taxon>Agaricomycetidae</taxon>
        <taxon>Agaricales</taxon>
        <taxon>Agaricineae</taxon>
        <taxon>Psathyrellaceae</taxon>
        <taxon>Ephemerocybe</taxon>
    </lineage>
</organism>
<reference evidence="2 3" key="1">
    <citation type="journal article" date="2020" name="ISME J.">
        <title>Uncovering the hidden diversity of litter-decomposition mechanisms in mushroom-forming fungi.</title>
        <authorList>
            <person name="Floudas D."/>
            <person name="Bentzer J."/>
            <person name="Ahren D."/>
            <person name="Johansson T."/>
            <person name="Persson P."/>
            <person name="Tunlid A."/>
        </authorList>
    </citation>
    <scope>NUCLEOTIDE SEQUENCE [LARGE SCALE GENOMIC DNA]</scope>
    <source>
        <strain evidence="2 3">CBS 175.51</strain>
    </source>
</reference>
<dbReference type="Gene3D" id="2.130.10.10">
    <property type="entry name" value="YVTN repeat-like/Quinoprotein amine dehydrogenase"/>
    <property type="match status" value="1"/>
</dbReference>
<proteinExistence type="predicted"/>
<feature type="compositionally biased region" description="Low complexity" evidence="1">
    <location>
        <begin position="479"/>
        <end position="494"/>
    </location>
</feature>
<evidence type="ECO:0008006" key="4">
    <source>
        <dbReference type="Google" id="ProtNLM"/>
    </source>
</evidence>
<keyword evidence="3" id="KW-1185">Reference proteome</keyword>
<feature type="region of interest" description="Disordered" evidence="1">
    <location>
        <begin position="1"/>
        <end position="20"/>
    </location>
</feature>
<evidence type="ECO:0000256" key="1">
    <source>
        <dbReference type="SAM" id="MobiDB-lite"/>
    </source>
</evidence>
<sequence length="638" mass="69383">MASPPSTSSATPAQPETQSYLTSKPTAIAQGNLNIDHPQLRDLLVCKHERGLVSYLRENQIIEQNLLAPGAPTRTVAELSFTPSSLTALALGPNDEDTLYAAGGSWNADLHLSYHRPNTSEGDGSMMVWQRDAKLHGTLNNSVLLTKGNTSAVEPRVGVTNNDRTFRMYDCAVRTNGVRPLENYDVDDQRVRPVLQCVGGLALDTCVNYASVSPSGRTLLTVGDSPNLYIHDISGSSRLSFYPIAVLPLPLPTNTPPHYPPTRPSTFTASFATAFSSDSLHFAVGSQEGVAAIWDIRHVSRPMKVWQVDKMRAMGVGGMGAANGILSWDPSDWFHSRAPAWSLRNIKFIGGDRDDGKEYLVFTEHTSFMHIVNAKTLEVEEIVRIPSKMADPSPPTPPMYTSETPESPLSYIQLGIPPSALSVGPANLAGWDDDDDSEELRYEVEEGRSMDIDDLASSPSLQSLLLGLQDPLAVGYASGAGSSNADFSSNANSRTRTRREARGVWRGLITPPLPLGSDLPSTSTSNRAPRRAGSSSSSQGTLAGNRPTPSKRRSQPRGGGQKYKSIYSHTRNPPYIISDGYAFPYESAEMEYKRRDDMEEEDVERLEQGLDVAGVCADPSGRWLYVGTTRGVVEWGLV</sequence>
<evidence type="ECO:0000313" key="2">
    <source>
        <dbReference type="EMBL" id="KAF5342596.1"/>
    </source>
</evidence>
<name>A0A8H5FMW7_9AGAR</name>
<dbReference type="OrthoDB" id="64353at2759"/>
<dbReference type="AlphaFoldDB" id="A0A8H5FMW7"/>
<comment type="caution">
    <text evidence="2">The sequence shown here is derived from an EMBL/GenBank/DDBJ whole genome shotgun (WGS) entry which is preliminary data.</text>
</comment>
<dbReference type="Proteomes" id="UP000541558">
    <property type="component" value="Unassembled WGS sequence"/>
</dbReference>
<dbReference type="InterPro" id="IPR015943">
    <property type="entry name" value="WD40/YVTN_repeat-like_dom_sf"/>
</dbReference>
<feature type="region of interest" description="Disordered" evidence="1">
    <location>
        <begin position="387"/>
        <end position="406"/>
    </location>
</feature>
<dbReference type="SUPFAM" id="SSF50978">
    <property type="entry name" value="WD40 repeat-like"/>
    <property type="match status" value="1"/>
</dbReference>
<feature type="region of interest" description="Disordered" evidence="1">
    <location>
        <begin position="479"/>
        <end position="568"/>
    </location>
</feature>
<feature type="compositionally biased region" description="Low complexity" evidence="1">
    <location>
        <begin position="1"/>
        <end position="13"/>
    </location>
</feature>
<evidence type="ECO:0000313" key="3">
    <source>
        <dbReference type="Proteomes" id="UP000541558"/>
    </source>
</evidence>
<accession>A0A8H5FMW7</accession>
<gene>
    <name evidence="2" type="ORF">D9611_002005</name>
</gene>